<reference evidence="1 3" key="1">
    <citation type="submission" date="2020-12" db="EMBL/GenBank/DDBJ databases">
        <title>strain FJAT-54423T represents a novel species of the genus Brevibacillus.</title>
        <authorList>
            <person name="Tang R."/>
        </authorList>
    </citation>
    <scope>NUCLEOTIDE SEQUENCE [LARGE SCALE GENOMIC DNA]</scope>
    <source>
        <strain evidence="1 3">FJAT-54423</strain>
    </source>
</reference>
<accession>A0A7T5JPN9</accession>
<organism evidence="1 3">
    <name type="scientific">Brevibacillus composti</name>
    <dbReference type="NCBI Taxonomy" id="2796470"/>
    <lineage>
        <taxon>Bacteria</taxon>
        <taxon>Bacillati</taxon>
        <taxon>Bacillota</taxon>
        <taxon>Bacilli</taxon>
        <taxon>Bacillales</taxon>
        <taxon>Paenibacillaceae</taxon>
        <taxon>Brevibacillus</taxon>
    </lineage>
</organism>
<evidence type="ECO:0000313" key="3">
    <source>
        <dbReference type="Proteomes" id="UP000595847"/>
    </source>
</evidence>
<dbReference type="KEGG" id="bcop:JD108_05510"/>
<dbReference type="Proteomes" id="UP000677234">
    <property type="component" value="Chromosome"/>
</dbReference>
<protein>
    <submittedName>
        <fullName evidence="1">Uncharacterized protein</fullName>
    </submittedName>
</protein>
<sequence length="372" mass="41956">MVSFQKLDGSYELWIQMNGETLAKRENVQAFRMEETRTALLIQQAGGWDAYDADLKPLTDGSYGSIEALSTYSGEKIMTYRDRKTGLLGVLSQDWHPATPPVYDSIKPFDQVFRQLAFERKPAPFVFTKKEKFGYLSQTGAELFQTALLTKRPTVTYQPLTAQPFPAYRELLRMDPLRLVDFGKPYGWASGQGSEANFFANLALYLQLPPAAGKQEVLAELTERGVLKADPLRTELTPPDWFALMHFVVTGSSGQALTAQQLEEWAMKRDLVRQYGHPINVDIYADYHQLFFRELLRAQAGSGLYKAKPLSLATLDEYQRNMLGALIKVNGRELMSLPVPLPAAELDRHLQVLIQQYNKQAAALLQAAVKQL</sequence>
<name>A0A7T5JPN9_9BACL</name>
<evidence type="ECO:0000313" key="1">
    <source>
        <dbReference type="EMBL" id="QQE75377.1"/>
    </source>
</evidence>
<dbReference type="Proteomes" id="UP000595847">
    <property type="component" value="Chromosome"/>
</dbReference>
<gene>
    <name evidence="1" type="ORF">JD108_05510</name>
    <name evidence="2" type="ORF">KDJ56_05190</name>
</gene>
<proteinExistence type="predicted"/>
<dbReference type="EMBL" id="CP073708">
    <property type="protein sequence ID" value="QUO42403.1"/>
    <property type="molecule type" value="Genomic_DNA"/>
</dbReference>
<reference evidence="2" key="2">
    <citation type="submission" date="2021-04" db="EMBL/GenBank/DDBJ databases">
        <title>Brevibacillus composti FJAT-54423, complete genome.</title>
        <authorList>
            <person name="Tang R."/>
        </authorList>
    </citation>
    <scope>NUCLEOTIDE SEQUENCE</scope>
    <source>
        <strain evidence="2">FJAT-54424</strain>
    </source>
</reference>
<evidence type="ECO:0000313" key="2">
    <source>
        <dbReference type="EMBL" id="QUO42403.1"/>
    </source>
</evidence>
<dbReference type="EMBL" id="CP066308">
    <property type="protein sequence ID" value="QQE75377.1"/>
    <property type="molecule type" value="Genomic_DNA"/>
</dbReference>
<evidence type="ECO:0000313" key="4">
    <source>
        <dbReference type="Proteomes" id="UP000677234"/>
    </source>
</evidence>
<keyword evidence="4" id="KW-1185">Reference proteome</keyword>
<dbReference type="AlphaFoldDB" id="A0A7T5JPN9"/>
<dbReference type="RefSeq" id="WP_198828906.1">
    <property type="nucleotide sequence ID" value="NZ_CP066308.1"/>
</dbReference>